<dbReference type="AlphaFoldDB" id="A0A2P2KXA6"/>
<dbReference type="EMBL" id="GGEC01029878">
    <property type="protein sequence ID" value="MBX10362.1"/>
    <property type="molecule type" value="Transcribed_RNA"/>
</dbReference>
<reference evidence="1" key="1">
    <citation type="submission" date="2018-02" db="EMBL/GenBank/DDBJ databases">
        <title>Rhizophora mucronata_Transcriptome.</title>
        <authorList>
            <person name="Meera S.P."/>
            <person name="Sreeshan A."/>
            <person name="Augustine A."/>
        </authorList>
    </citation>
    <scope>NUCLEOTIDE SEQUENCE</scope>
    <source>
        <tissue evidence="1">Leaf</tissue>
    </source>
</reference>
<protein>
    <submittedName>
        <fullName evidence="1">Uncharacterized protein</fullName>
    </submittedName>
</protein>
<sequence length="76" mass="8826">MDCIIARTLLSKVENHFYHKKESTLSLLLTMFLTYMIYQIAKSLQAESVCNTQTPQSNLLHIKQKIISKLFFTEGM</sequence>
<accession>A0A2P2KXA6</accession>
<evidence type="ECO:0000313" key="1">
    <source>
        <dbReference type="EMBL" id="MBX10362.1"/>
    </source>
</evidence>
<organism evidence="1">
    <name type="scientific">Rhizophora mucronata</name>
    <name type="common">Asiatic mangrove</name>
    <dbReference type="NCBI Taxonomy" id="61149"/>
    <lineage>
        <taxon>Eukaryota</taxon>
        <taxon>Viridiplantae</taxon>
        <taxon>Streptophyta</taxon>
        <taxon>Embryophyta</taxon>
        <taxon>Tracheophyta</taxon>
        <taxon>Spermatophyta</taxon>
        <taxon>Magnoliopsida</taxon>
        <taxon>eudicotyledons</taxon>
        <taxon>Gunneridae</taxon>
        <taxon>Pentapetalae</taxon>
        <taxon>rosids</taxon>
        <taxon>fabids</taxon>
        <taxon>Malpighiales</taxon>
        <taxon>Rhizophoraceae</taxon>
        <taxon>Rhizophora</taxon>
    </lineage>
</organism>
<name>A0A2P2KXA6_RHIMU</name>
<proteinExistence type="predicted"/>